<dbReference type="Gene3D" id="1.20.5.1930">
    <property type="match status" value="1"/>
</dbReference>
<dbReference type="PANTHER" id="PTHR24421:SF56">
    <property type="entry name" value="OXYGEN SENSOR HISTIDINE KINASE RESPONSE REGULATOR DOST"/>
    <property type="match status" value="1"/>
</dbReference>
<evidence type="ECO:0000256" key="4">
    <source>
        <dbReference type="SAM" id="MobiDB-lite"/>
    </source>
</evidence>
<dbReference type="Gene3D" id="3.30.565.10">
    <property type="entry name" value="Histidine kinase-like ATPase, C-terminal domain"/>
    <property type="match status" value="1"/>
</dbReference>
<reference evidence="6 7" key="1">
    <citation type="submission" date="2019-11" db="EMBL/GenBank/DDBJ databases">
        <title>Acidiferrimicrobium australis gen. nov., sp. nov., an acidophilic and obligately heterotrophic, member of the Actinobacteria that catalyses dissimilatory oxido- reduction of iron isolated from metal-rich acidic water in Chile.</title>
        <authorList>
            <person name="Gonzalez D."/>
            <person name="Huber K."/>
            <person name="Hedrich S."/>
            <person name="Rojas-Villalobos C."/>
            <person name="Quatrini R."/>
            <person name="Dinamarca M.A."/>
            <person name="Schwarz A."/>
            <person name="Canales C."/>
            <person name="Nancucheo I."/>
        </authorList>
    </citation>
    <scope>NUCLEOTIDE SEQUENCE [LARGE SCALE GENOMIC DNA]</scope>
    <source>
        <strain evidence="6 7">USS-CCA1</strain>
    </source>
</reference>
<dbReference type="InterPro" id="IPR050482">
    <property type="entry name" value="Sensor_HK_TwoCompSys"/>
</dbReference>
<dbReference type="Gene3D" id="3.30.450.20">
    <property type="entry name" value="PAS domain"/>
    <property type="match status" value="1"/>
</dbReference>
<dbReference type="Pfam" id="PF02518">
    <property type="entry name" value="HATPase_c"/>
    <property type="match status" value="1"/>
</dbReference>
<evidence type="ECO:0000256" key="3">
    <source>
        <dbReference type="ARBA" id="ARBA00023012"/>
    </source>
</evidence>
<sequence>MRSRASRSVGRRPARKAWRCRPCEPQIVPASKRAKHGVGRRQEWSGLPFAAPVGHDPEDGQGAQTGRSLADQAVAKRTGAMTVSGDLPGSAAPTLGAGATSDALHSVRSDVGQDANAEMTGFALVLVAADGTVRSCNRAAELLLSCRAVDVVGQAVTTLEPEGQRGELARAIGRVRAGEDAVHCETAWGREGRRNVPVEVTVLALRWRSRRTVGLAVVLCEAGERYPVGHEPVRSLREHDQLKLASERERIGRDLHDMVIQRLFATGLALQGLANLVAPPEALRISAAVEELDLAIGDIRTAVFALAHHRARVSSSLRGRLLEVSAAAAGGLGHDPTLRMEGPVDTSVSGEVGDHLVAVLTEALSNVTRHAHASRTDVLVSVDGEIVLGVTDDGVGVGNPARSSGLHNMRQRAEALGGTMLITGVPAGGTALEWRVPLRS</sequence>
<evidence type="ECO:0000256" key="2">
    <source>
        <dbReference type="ARBA" id="ARBA00022777"/>
    </source>
</evidence>
<evidence type="ECO:0000256" key="1">
    <source>
        <dbReference type="ARBA" id="ARBA00022679"/>
    </source>
</evidence>
<dbReference type="InterPro" id="IPR011712">
    <property type="entry name" value="Sig_transdc_His_kin_sub3_dim/P"/>
</dbReference>
<dbReference type="CDD" id="cd16917">
    <property type="entry name" value="HATPase_UhpB-NarQ-NarX-like"/>
    <property type="match status" value="1"/>
</dbReference>
<dbReference type="InterPro" id="IPR036890">
    <property type="entry name" value="HATPase_C_sf"/>
</dbReference>
<comment type="caution">
    <text evidence="6">The sequence shown here is derived from an EMBL/GenBank/DDBJ whole genome shotgun (WGS) entry which is preliminary data.</text>
</comment>
<keyword evidence="1" id="KW-0808">Transferase</keyword>
<dbReference type="InterPro" id="IPR003594">
    <property type="entry name" value="HATPase_dom"/>
</dbReference>
<evidence type="ECO:0000259" key="5">
    <source>
        <dbReference type="SMART" id="SM00387"/>
    </source>
</evidence>
<evidence type="ECO:0000313" key="6">
    <source>
        <dbReference type="EMBL" id="MST33065.1"/>
    </source>
</evidence>
<dbReference type="InterPro" id="IPR013656">
    <property type="entry name" value="PAS_4"/>
</dbReference>
<dbReference type="EMBL" id="WJHE01000473">
    <property type="protein sequence ID" value="MST33065.1"/>
    <property type="molecule type" value="Genomic_DNA"/>
</dbReference>
<dbReference type="Proteomes" id="UP000437736">
    <property type="component" value="Unassembled WGS sequence"/>
</dbReference>
<dbReference type="SMART" id="SM00387">
    <property type="entry name" value="HATPase_c"/>
    <property type="match status" value="1"/>
</dbReference>
<proteinExistence type="predicted"/>
<dbReference type="PANTHER" id="PTHR24421">
    <property type="entry name" value="NITRATE/NITRITE SENSOR PROTEIN NARX-RELATED"/>
    <property type="match status" value="1"/>
</dbReference>
<dbReference type="Pfam" id="PF07730">
    <property type="entry name" value="HisKA_3"/>
    <property type="match status" value="1"/>
</dbReference>
<accession>A0ABW9QU30</accession>
<dbReference type="SUPFAM" id="SSF55874">
    <property type="entry name" value="ATPase domain of HSP90 chaperone/DNA topoisomerase II/histidine kinase"/>
    <property type="match status" value="1"/>
</dbReference>
<gene>
    <name evidence="6" type="ORF">GHK86_10075</name>
</gene>
<keyword evidence="7" id="KW-1185">Reference proteome</keyword>
<dbReference type="InterPro" id="IPR035965">
    <property type="entry name" value="PAS-like_dom_sf"/>
</dbReference>
<evidence type="ECO:0000313" key="7">
    <source>
        <dbReference type="Proteomes" id="UP000437736"/>
    </source>
</evidence>
<protein>
    <submittedName>
        <fullName evidence="6">PAS domain-containing protein</fullName>
    </submittedName>
</protein>
<dbReference type="NCBIfam" id="TIGR00229">
    <property type="entry name" value="sensory_box"/>
    <property type="match status" value="1"/>
</dbReference>
<dbReference type="Pfam" id="PF08448">
    <property type="entry name" value="PAS_4"/>
    <property type="match status" value="1"/>
</dbReference>
<name>A0ABW9QU30_9ACTN</name>
<organism evidence="6 7">
    <name type="scientific">Acidiferrimicrobium australe</name>
    <dbReference type="NCBI Taxonomy" id="2664430"/>
    <lineage>
        <taxon>Bacteria</taxon>
        <taxon>Bacillati</taxon>
        <taxon>Actinomycetota</taxon>
        <taxon>Acidimicrobiia</taxon>
        <taxon>Acidimicrobiales</taxon>
        <taxon>Acidimicrobiaceae</taxon>
        <taxon>Acidiferrimicrobium</taxon>
    </lineage>
</organism>
<keyword evidence="2" id="KW-0418">Kinase</keyword>
<dbReference type="CDD" id="cd00130">
    <property type="entry name" value="PAS"/>
    <property type="match status" value="1"/>
</dbReference>
<dbReference type="InterPro" id="IPR000014">
    <property type="entry name" value="PAS"/>
</dbReference>
<feature type="region of interest" description="Disordered" evidence="4">
    <location>
        <begin position="47"/>
        <end position="76"/>
    </location>
</feature>
<keyword evidence="3" id="KW-0902">Two-component regulatory system</keyword>
<dbReference type="SUPFAM" id="SSF55785">
    <property type="entry name" value="PYP-like sensor domain (PAS domain)"/>
    <property type="match status" value="1"/>
</dbReference>
<feature type="domain" description="Histidine kinase/HSP90-like ATPase" evidence="5">
    <location>
        <begin position="351"/>
        <end position="440"/>
    </location>
</feature>